<accession>A0AAN6I2H9</accession>
<comment type="caution">
    <text evidence="2">The sequence shown here is derived from an EMBL/GenBank/DDBJ whole genome shotgun (WGS) entry which is preliminary data.</text>
</comment>
<dbReference type="AlphaFoldDB" id="A0AAN6I2H9"/>
<evidence type="ECO:0000313" key="4">
    <source>
        <dbReference type="Proteomes" id="UP000697297"/>
    </source>
</evidence>
<name>A0AAN6I2H9_9ASCO</name>
<dbReference type="EMBL" id="JAHLUN010000001">
    <property type="protein sequence ID" value="KAG7769061.1"/>
    <property type="molecule type" value="Genomic_DNA"/>
</dbReference>
<evidence type="ECO:0000313" key="3">
    <source>
        <dbReference type="EMBL" id="KAG7769061.1"/>
    </source>
</evidence>
<proteinExistence type="predicted"/>
<protein>
    <submittedName>
        <fullName evidence="2">Uncharacterized protein</fullName>
    </submittedName>
</protein>
<reference evidence="2 4" key="1">
    <citation type="journal article" date="2021" name="G3 (Bethesda)">
        <title>Genomic diversity, chromosomal rearrangements, and interspecies hybridization in the ogataea polymorpha species complex.</title>
        <authorList>
            <person name="Hanson S.J."/>
            <person name="Cinneide E.O."/>
            <person name="Salzberg L.I."/>
            <person name="Wolfe K.H."/>
            <person name="McGowan J."/>
            <person name="Fitzpatrick D.A."/>
            <person name="Matlin K."/>
        </authorList>
    </citation>
    <scope>NUCLEOTIDE SEQUENCE</scope>
    <source>
        <strain evidence="3">81-436-3</strain>
        <strain evidence="2">83-405-1</strain>
    </source>
</reference>
<evidence type="ECO:0000313" key="2">
    <source>
        <dbReference type="EMBL" id="KAG7730551.1"/>
    </source>
</evidence>
<sequence>MCAPRQVAQFLTTNYPETCQILGNFTVLLGRNFSLLASVEARRMAAQGAHNVVSFLASPSMTSGHRFFARTFRNFSSTITCVDYSITSNFANRGALTQQASMRHEGGGNIICPSGAPGRSLGRRAGLIGKKPGAQT</sequence>
<dbReference type="Proteomes" id="UP000697297">
    <property type="component" value="Unassembled WGS sequence"/>
</dbReference>
<gene>
    <name evidence="2" type="ORF">KL933_000346</name>
    <name evidence="3" type="ORF">KL946_000344</name>
</gene>
<evidence type="ECO:0000256" key="1">
    <source>
        <dbReference type="SAM" id="MobiDB-lite"/>
    </source>
</evidence>
<dbReference type="Proteomes" id="UP000738402">
    <property type="component" value="Unassembled WGS sequence"/>
</dbReference>
<feature type="region of interest" description="Disordered" evidence="1">
    <location>
        <begin position="117"/>
        <end position="136"/>
    </location>
</feature>
<organism evidence="2 5">
    <name type="scientific">Ogataea haglerorum</name>
    <dbReference type="NCBI Taxonomy" id="1937702"/>
    <lineage>
        <taxon>Eukaryota</taxon>
        <taxon>Fungi</taxon>
        <taxon>Dikarya</taxon>
        <taxon>Ascomycota</taxon>
        <taxon>Saccharomycotina</taxon>
        <taxon>Pichiomycetes</taxon>
        <taxon>Pichiales</taxon>
        <taxon>Pichiaceae</taxon>
        <taxon>Ogataea</taxon>
    </lineage>
</organism>
<evidence type="ECO:0000313" key="5">
    <source>
        <dbReference type="Proteomes" id="UP000738402"/>
    </source>
</evidence>
<dbReference type="EMBL" id="JAHLUH010000001">
    <property type="protein sequence ID" value="KAG7730551.1"/>
    <property type="molecule type" value="Genomic_DNA"/>
</dbReference>
<keyword evidence="4" id="KW-1185">Reference proteome</keyword>